<proteinExistence type="predicted"/>
<dbReference type="AlphaFoldDB" id="A0A0R2Q9J8"/>
<dbReference type="SUPFAM" id="SSF55729">
    <property type="entry name" value="Acyl-CoA N-acyltransferases (Nat)"/>
    <property type="match status" value="1"/>
</dbReference>
<evidence type="ECO:0000313" key="2">
    <source>
        <dbReference type="EMBL" id="KRO46942.1"/>
    </source>
</evidence>
<dbReference type="GO" id="GO:0005737">
    <property type="term" value="C:cytoplasm"/>
    <property type="evidence" value="ECO:0007669"/>
    <property type="project" value="TreeGrafter"/>
</dbReference>
<dbReference type="EMBL" id="LIBJ01000211">
    <property type="protein sequence ID" value="KRO46942.1"/>
    <property type="molecule type" value="Genomic_DNA"/>
</dbReference>
<gene>
    <name evidence="2" type="ORF">ABR75_06480</name>
</gene>
<dbReference type="InterPro" id="IPR000182">
    <property type="entry name" value="GNAT_dom"/>
</dbReference>
<protein>
    <recommendedName>
        <fullName evidence="1">N-acetyltransferase domain-containing protein</fullName>
    </recommendedName>
</protein>
<name>A0A0R2Q9J8_9ACTN</name>
<feature type="domain" description="N-acetyltransferase" evidence="1">
    <location>
        <begin position="8"/>
        <end position="164"/>
    </location>
</feature>
<dbReference type="Pfam" id="PF13302">
    <property type="entry name" value="Acetyltransf_3"/>
    <property type="match status" value="1"/>
</dbReference>
<evidence type="ECO:0000313" key="3">
    <source>
        <dbReference type="Proteomes" id="UP000051017"/>
    </source>
</evidence>
<dbReference type="Proteomes" id="UP000051017">
    <property type="component" value="Unassembled WGS sequence"/>
</dbReference>
<dbReference type="InterPro" id="IPR051908">
    <property type="entry name" value="Ribosomal_N-acetyltransferase"/>
</dbReference>
<evidence type="ECO:0000259" key="1">
    <source>
        <dbReference type="PROSITE" id="PS51186"/>
    </source>
</evidence>
<dbReference type="GO" id="GO:0008999">
    <property type="term" value="F:protein-N-terminal-alanine acetyltransferase activity"/>
    <property type="evidence" value="ECO:0007669"/>
    <property type="project" value="TreeGrafter"/>
</dbReference>
<sequence>MTTFALREPVLTDAEWITQACQDTEVQRWTLVPRPYKREHALGFIDNTINEAHRWVIEYQETNKAVGVVSIHTIDPDTGDANTGYWIAPWGRRQGAAVQALHLVEQFALTIPSINFLSAHIAQTNVASRATASRAGFINMGSTQESCPDGESLVPALTYVKHLTR</sequence>
<accession>A0A0R2Q9J8</accession>
<dbReference type="PROSITE" id="PS51186">
    <property type="entry name" value="GNAT"/>
    <property type="match status" value="1"/>
</dbReference>
<organism evidence="2 3">
    <name type="scientific">Acidimicrobiia bacterium BACL6 MAG-120924-bin43</name>
    <dbReference type="NCBI Taxonomy" id="1655583"/>
    <lineage>
        <taxon>Bacteria</taxon>
        <taxon>Bacillati</taxon>
        <taxon>Actinomycetota</taxon>
        <taxon>Acidimicrobiia</taxon>
        <taxon>acIV cluster</taxon>
    </lineage>
</organism>
<dbReference type="PANTHER" id="PTHR43441:SF10">
    <property type="entry name" value="ACETYLTRANSFERASE"/>
    <property type="match status" value="1"/>
</dbReference>
<reference evidence="2 3" key="1">
    <citation type="submission" date="2015-10" db="EMBL/GenBank/DDBJ databases">
        <title>Metagenome-Assembled Genomes uncover a global brackish microbiome.</title>
        <authorList>
            <person name="Hugerth L.W."/>
            <person name="Larsson J."/>
            <person name="Alneberg J."/>
            <person name="Lindh M.V."/>
            <person name="Legrand C."/>
            <person name="Pinhassi J."/>
            <person name="Andersson A.F."/>
        </authorList>
    </citation>
    <scope>NUCLEOTIDE SEQUENCE [LARGE SCALE GENOMIC DNA]</scope>
    <source>
        <strain evidence="2">BACL6 MAG-120924-bin43</strain>
    </source>
</reference>
<dbReference type="InterPro" id="IPR016181">
    <property type="entry name" value="Acyl_CoA_acyltransferase"/>
</dbReference>
<comment type="caution">
    <text evidence="2">The sequence shown here is derived from an EMBL/GenBank/DDBJ whole genome shotgun (WGS) entry which is preliminary data.</text>
</comment>
<dbReference type="Gene3D" id="3.40.630.30">
    <property type="match status" value="1"/>
</dbReference>
<dbReference type="GO" id="GO:1990189">
    <property type="term" value="F:protein N-terminal-serine acetyltransferase activity"/>
    <property type="evidence" value="ECO:0007669"/>
    <property type="project" value="TreeGrafter"/>
</dbReference>
<dbReference type="PANTHER" id="PTHR43441">
    <property type="entry name" value="RIBOSOMAL-PROTEIN-SERINE ACETYLTRANSFERASE"/>
    <property type="match status" value="1"/>
</dbReference>